<dbReference type="InterPro" id="IPR019618">
    <property type="entry name" value="Spore_germination_GerPA"/>
</dbReference>
<evidence type="ECO:0000313" key="2">
    <source>
        <dbReference type="EMBL" id="NOU92349.1"/>
    </source>
</evidence>
<reference evidence="2" key="1">
    <citation type="submission" date="2019-10" db="EMBL/GenBank/DDBJ databases">
        <title>Description of Paenibacillus glebae sp. nov.</title>
        <authorList>
            <person name="Carlier A."/>
            <person name="Qi S."/>
        </authorList>
    </citation>
    <scope>NUCLEOTIDE SEQUENCE</scope>
    <source>
        <strain evidence="2">LMG 31456</strain>
    </source>
</reference>
<comment type="caution">
    <text evidence="2">The sequence shown here is derived from an EMBL/GenBank/DDBJ whole genome shotgun (WGS) entry which is preliminary data.</text>
</comment>
<name>A0A972JXD1_9BACL</name>
<feature type="compositionally biased region" description="Polar residues" evidence="1">
    <location>
        <begin position="50"/>
        <end position="75"/>
    </location>
</feature>
<gene>
    <name evidence="2" type="ORF">GC093_03735</name>
</gene>
<feature type="region of interest" description="Disordered" evidence="1">
    <location>
        <begin position="45"/>
        <end position="75"/>
    </location>
</feature>
<dbReference type="Pfam" id="PF10676">
    <property type="entry name" value="gerPA"/>
    <property type="match status" value="1"/>
</dbReference>
<protein>
    <submittedName>
        <fullName evidence="2">Spore germination protein</fullName>
    </submittedName>
</protein>
<proteinExistence type="predicted"/>
<evidence type="ECO:0000256" key="1">
    <source>
        <dbReference type="SAM" id="MobiDB-lite"/>
    </source>
</evidence>
<evidence type="ECO:0000313" key="3">
    <source>
        <dbReference type="Proteomes" id="UP000641588"/>
    </source>
</evidence>
<accession>A0A972JXD1</accession>
<keyword evidence="3" id="KW-1185">Reference proteome</keyword>
<dbReference type="Proteomes" id="UP000641588">
    <property type="component" value="Unassembled WGS sequence"/>
</dbReference>
<dbReference type="EMBL" id="WHOD01000013">
    <property type="protein sequence ID" value="NOU92349.1"/>
    <property type="molecule type" value="Genomic_DNA"/>
</dbReference>
<organism evidence="2 3">
    <name type="scientific">Paenibacillus foliorum</name>
    <dbReference type="NCBI Taxonomy" id="2654974"/>
    <lineage>
        <taxon>Bacteria</taxon>
        <taxon>Bacillati</taxon>
        <taxon>Bacillota</taxon>
        <taxon>Bacilli</taxon>
        <taxon>Bacillales</taxon>
        <taxon>Paenibacillaceae</taxon>
        <taxon>Paenibacillus</taxon>
    </lineage>
</organism>
<sequence>MPSIVGNIKINNVSQSSNVQIGDVAYIVLSSSSKNYGGAASFSPGDSIGSVANNENSSTNTNDPDLIDGSNSSVV</sequence>
<dbReference type="AlphaFoldDB" id="A0A972JXD1"/>
<dbReference type="RefSeq" id="WP_171650522.1">
    <property type="nucleotide sequence ID" value="NZ_WHOD01000013.1"/>
</dbReference>